<proteinExistence type="predicted"/>
<gene>
    <name evidence="1" type="ORF">CDO51_07250</name>
</gene>
<dbReference type="AlphaFoldDB" id="A0A226BZX2"/>
<dbReference type="Proteomes" id="UP000214588">
    <property type="component" value="Unassembled WGS sequence"/>
</dbReference>
<dbReference type="OrthoDB" id="2109825at2"/>
<name>A0A226BZX2_9FIRM</name>
<dbReference type="RefSeq" id="WP_089023632.1">
    <property type="nucleotide sequence ID" value="NZ_NIQC01000013.1"/>
</dbReference>
<reference evidence="1 2" key="1">
    <citation type="submission" date="2017-06" db="EMBL/GenBank/DDBJ databases">
        <title>Draft Genome Sequence of Natranaerobius trueperi halophilic, alkalithermophilic bacteria from soda lakes.</title>
        <authorList>
            <person name="Zhao B."/>
        </authorList>
    </citation>
    <scope>NUCLEOTIDE SEQUENCE [LARGE SCALE GENOMIC DNA]</scope>
    <source>
        <strain evidence="1 2">DSM 18760</strain>
    </source>
</reference>
<protein>
    <recommendedName>
        <fullName evidence="3">Type I-B CRISPR-associated protein Cas8b1/Cst1</fullName>
    </recommendedName>
</protein>
<keyword evidence="2" id="KW-1185">Reference proteome</keyword>
<dbReference type="EMBL" id="NIQC01000013">
    <property type="protein sequence ID" value="OWZ83739.1"/>
    <property type="molecule type" value="Genomic_DNA"/>
</dbReference>
<evidence type="ECO:0008006" key="3">
    <source>
        <dbReference type="Google" id="ProtNLM"/>
    </source>
</evidence>
<organism evidence="1 2">
    <name type="scientific">Natranaerobius trueperi</name>
    <dbReference type="NCBI Taxonomy" id="759412"/>
    <lineage>
        <taxon>Bacteria</taxon>
        <taxon>Bacillati</taxon>
        <taxon>Bacillota</taxon>
        <taxon>Clostridia</taxon>
        <taxon>Natranaerobiales</taxon>
        <taxon>Natranaerobiaceae</taxon>
        <taxon>Natranaerobius</taxon>
    </lineage>
</organism>
<evidence type="ECO:0000313" key="1">
    <source>
        <dbReference type="EMBL" id="OWZ83739.1"/>
    </source>
</evidence>
<accession>A0A226BZX2</accession>
<evidence type="ECO:0000313" key="2">
    <source>
        <dbReference type="Proteomes" id="UP000214588"/>
    </source>
</evidence>
<comment type="caution">
    <text evidence="1">The sequence shown here is derived from an EMBL/GenBank/DDBJ whole genome shotgun (WGS) entry which is preliminary data.</text>
</comment>
<sequence>MEKVEIKIDLPGDPWQMIGAYSLYRMFKNISHRSALVSDLQLNPSQILISFSVDDSEKIKSYLYQEFKDDMNSVPLRPIELKLLGIDIGEDTEGFVPSKLSPVRKLTSEEKQKLKELGIANPSSSVDMTQKRSYIGLRKNWDDLKKSYKQDIDAFLDHWSTDEKKKKICPVCGRSCNGSDMYQMNQSKNVFYNQHHNVKPRGYFKNVSKEKMCSVCNFLNVLASLLVDGHPYFVGDSQKTHLFIPQVNDFESLQIIYDKLATELYNMREANLKSYRTNIRNLNNRTLYVSLLSLYFWLQYEFQNQTNSVNQENQQDPLLAFNPFPEPKKATIPYWTVPRYQKQQNVVFYHFSRINTDHKIFDLVKPLEFGLNQETGNIVQTFFNKLWASDQRLIDDIARGIVDRNLGVIRERLFTLYKAFQKDSRKNKITSTGVSFFRSYIKFLSGEVMELISQELNEDLKKLGNVIGRNCAENMSILTKLNNAATQDGFRQALKETQFSIYKDKVSELKRNNNQDENKSINIGVDRMERILNALNSDNFNEIKDTLLIYTSLGAFNKLNGYEKE</sequence>